<dbReference type="GO" id="GO:0008236">
    <property type="term" value="F:serine-type peptidase activity"/>
    <property type="evidence" value="ECO:0007669"/>
    <property type="project" value="InterPro"/>
</dbReference>
<reference evidence="2 3" key="1">
    <citation type="journal article" date="2021" name="Elife">
        <title>Chloroplast acquisition without the gene transfer in kleptoplastic sea slugs, Plakobranchus ocellatus.</title>
        <authorList>
            <person name="Maeda T."/>
            <person name="Takahashi S."/>
            <person name="Yoshida T."/>
            <person name="Shimamura S."/>
            <person name="Takaki Y."/>
            <person name="Nagai Y."/>
            <person name="Toyoda A."/>
            <person name="Suzuki Y."/>
            <person name="Arimoto A."/>
            <person name="Ishii H."/>
            <person name="Satoh N."/>
            <person name="Nishiyama T."/>
            <person name="Hasebe M."/>
            <person name="Maruyama T."/>
            <person name="Minagawa J."/>
            <person name="Obokata J."/>
            <person name="Shigenobu S."/>
        </authorList>
    </citation>
    <scope>NUCLEOTIDE SEQUENCE [LARGE SCALE GENOMIC DNA]</scope>
</reference>
<dbReference type="Pfam" id="PF00326">
    <property type="entry name" value="Peptidase_S9"/>
    <property type="match status" value="1"/>
</dbReference>
<dbReference type="InterPro" id="IPR050278">
    <property type="entry name" value="Serine_Prot_S9B/DPPIV"/>
</dbReference>
<dbReference type="Gene3D" id="3.40.50.1820">
    <property type="entry name" value="alpha/beta hydrolase"/>
    <property type="match status" value="1"/>
</dbReference>
<protein>
    <submittedName>
        <fullName evidence="2">Dipeptidyl peptidase 8</fullName>
    </submittedName>
</protein>
<evidence type="ECO:0000259" key="1">
    <source>
        <dbReference type="Pfam" id="PF00326"/>
    </source>
</evidence>
<feature type="domain" description="Peptidase S9 prolyl oligopeptidase catalytic" evidence="1">
    <location>
        <begin position="20"/>
        <end position="134"/>
    </location>
</feature>
<evidence type="ECO:0000313" key="2">
    <source>
        <dbReference type="EMBL" id="GFO08800.1"/>
    </source>
</evidence>
<evidence type="ECO:0000313" key="3">
    <source>
        <dbReference type="Proteomes" id="UP000735302"/>
    </source>
</evidence>
<gene>
    <name evidence="2" type="ORF">PoB_003530500</name>
</gene>
<proteinExistence type="predicted"/>
<organism evidence="2 3">
    <name type="scientific">Plakobranchus ocellatus</name>
    <dbReference type="NCBI Taxonomy" id="259542"/>
    <lineage>
        <taxon>Eukaryota</taxon>
        <taxon>Metazoa</taxon>
        <taxon>Spiralia</taxon>
        <taxon>Lophotrochozoa</taxon>
        <taxon>Mollusca</taxon>
        <taxon>Gastropoda</taxon>
        <taxon>Heterobranchia</taxon>
        <taxon>Euthyneura</taxon>
        <taxon>Panpulmonata</taxon>
        <taxon>Sacoglossa</taxon>
        <taxon>Placobranchoidea</taxon>
        <taxon>Plakobranchidae</taxon>
        <taxon>Plakobranchus</taxon>
    </lineage>
</organism>
<comment type="caution">
    <text evidence="2">The sequence shown here is derived from an EMBL/GenBank/DDBJ whole genome shotgun (WGS) entry which is preliminary data.</text>
</comment>
<name>A0AAV4AKV9_9GAST</name>
<dbReference type="GO" id="GO:0006508">
    <property type="term" value="P:proteolysis"/>
    <property type="evidence" value="ECO:0007669"/>
    <property type="project" value="InterPro"/>
</dbReference>
<dbReference type="Proteomes" id="UP000735302">
    <property type="component" value="Unassembled WGS sequence"/>
</dbReference>
<dbReference type="GO" id="GO:0008239">
    <property type="term" value="F:dipeptidyl-peptidase activity"/>
    <property type="evidence" value="ECO:0007669"/>
    <property type="project" value="TreeGrafter"/>
</dbReference>
<dbReference type="SUPFAM" id="SSF53474">
    <property type="entry name" value="alpha/beta-Hydrolases"/>
    <property type="match status" value="1"/>
</dbReference>
<dbReference type="AlphaFoldDB" id="A0AAV4AKV9"/>
<accession>A0AAV4AKV9</accession>
<dbReference type="InterPro" id="IPR029058">
    <property type="entry name" value="AB_hydrolase_fold"/>
</dbReference>
<sequence>MFDISEDNDGTLVLHCGNGVAVSGAPVVNWELYDTGYTERYIGQPHINSDVYKAGNVLTYIDSLPDDDTRLLLIHSLKDENVHFHHSSALISQLVKCCKPYQLQTYPNERHGIRDNEANEHYKTTVLKFLQDYL</sequence>
<dbReference type="EMBL" id="BLXT01004001">
    <property type="protein sequence ID" value="GFO08800.1"/>
    <property type="molecule type" value="Genomic_DNA"/>
</dbReference>
<dbReference type="PANTHER" id="PTHR11731:SF193">
    <property type="entry name" value="DIPEPTIDYL PEPTIDASE 9"/>
    <property type="match status" value="1"/>
</dbReference>
<dbReference type="PANTHER" id="PTHR11731">
    <property type="entry name" value="PROTEASE FAMILY S9B,C DIPEPTIDYL-PEPTIDASE IV-RELATED"/>
    <property type="match status" value="1"/>
</dbReference>
<keyword evidence="3" id="KW-1185">Reference proteome</keyword>
<dbReference type="InterPro" id="IPR001375">
    <property type="entry name" value="Peptidase_S9_cat"/>
</dbReference>